<keyword evidence="4 10" id="KW-0812">Transmembrane</keyword>
<evidence type="ECO:0000256" key="6">
    <source>
        <dbReference type="ARBA" id="ARBA00022989"/>
    </source>
</evidence>
<comment type="subcellular location">
    <subcellularLocation>
        <location evidence="1">Membrane</location>
        <topology evidence="1">Multi-pass membrane protein</topology>
    </subcellularLocation>
</comment>
<evidence type="ECO:0000256" key="5">
    <source>
        <dbReference type="ARBA" id="ARBA00022832"/>
    </source>
</evidence>
<dbReference type="InterPro" id="IPR002076">
    <property type="entry name" value="ELO_fam"/>
</dbReference>
<evidence type="ECO:0000256" key="2">
    <source>
        <dbReference type="ARBA" id="ARBA00022516"/>
    </source>
</evidence>
<evidence type="ECO:0000256" key="10">
    <source>
        <dbReference type="RuleBase" id="RU361115"/>
    </source>
</evidence>
<dbReference type="PROSITE" id="PS01188">
    <property type="entry name" value="ELO"/>
    <property type="match status" value="1"/>
</dbReference>
<keyword evidence="13" id="KW-1185">Reference proteome</keyword>
<gene>
    <name evidence="12" type="ORF">ABEB36_011639</name>
</gene>
<dbReference type="Pfam" id="PF01151">
    <property type="entry name" value="ELO"/>
    <property type="match status" value="1"/>
</dbReference>
<keyword evidence="2 10" id="KW-0444">Lipid biosynthesis</keyword>
<dbReference type="GO" id="GO:0016020">
    <property type="term" value="C:membrane"/>
    <property type="evidence" value="ECO:0007669"/>
    <property type="project" value="UniProtKB-SubCell"/>
</dbReference>
<reference evidence="12 13" key="1">
    <citation type="submission" date="2024-05" db="EMBL/GenBank/DDBJ databases">
        <title>Genetic variation in Jamaican populations of the coffee berry borer (Hypothenemus hampei).</title>
        <authorList>
            <person name="Errbii M."/>
            <person name="Myrie A."/>
        </authorList>
    </citation>
    <scope>NUCLEOTIDE SEQUENCE [LARGE SCALE GENOMIC DNA]</scope>
    <source>
        <strain evidence="12">JA-Hopewell-2020-01-JO</strain>
        <tissue evidence="12">Whole body</tissue>
    </source>
</reference>
<keyword evidence="6 10" id="KW-1133">Transmembrane helix</keyword>
<sequence length="286" mass="33844">MNYSISRHESLLTIHSVDPRVSHFPLMDSPFPVIIIIFFWFKFILQWGPNYMKTRPPMELKQLMIVYNIIQIVVNTYLFFYIIKARNVIDWSCASVDYSGSYWGMTFVKMTYLYFLLKIFDLLDTVFFVLRKKDNHVSFLHTYHHFGMVCVSWIGTKFVAGGHSYFLGLANAPVHVILYLYYLLTSYDSKFGKILWLKKFITQAQLIQFAFMIYKYGQLFVNDCDYPKVVSFFLVPQNIFMIVLFGDFYVKTYILAPKRRKKQLEDEKEHLGMDNNQTTTATKNCS</sequence>
<accession>A0ABD1E8J2</accession>
<feature type="compositionally biased region" description="Polar residues" evidence="11">
    <location>
        <begin position="274"/>
        <end position="286"/>
    </location>
</feature>
<feature type="transmembrane region" description="Helical" evidence="10">
    <location>
        <begin position="165"/>
        <end position="184"/>
    </location>
</feature>
<evidence type="ECO:0000256" key="11">
    <source>
        <dbReference type="SAM" id="MobiDB-lite"/>
    </source>
</evidence>
<feature type="transmembrane region" description="Helical" evidence="10">
    <location>
        <begin position="112"/>
        <end position="130"/>
    </location>
</feature>
<evidence type="ECO:0000313" key="13">
    <source>
        <dbReference type="Proteomes" id="UP001566132"/>
    </source>
</evidence>
<feature type="region of interest" description="Disordered" evidence="11">
    <location>
        <begin position="266"/>
        <end position="286"/>
    </location>
</feature>
<keyword evidence="9 10" id="KW-0275">Fatty acid biosynthesis</keyword>
<evidence type="ECO:0000256" key="1">
    <source>
        <dbReference type="ARBA" id="ARBA00004141"/>
    </source>
</evidence>
<feature type="transmembrane region" description="Helical" evidence="10">
    <location>
        <begin position="65"/>
        <end position="83"/>
    </location>
</feature>
<feature type="transmembrane region" description="Helical" evidence="10">
    <location>
        <begin position="229"/>
        <end position="250"/>
    </location>
</feature>
<evidence type="ECO:0000256" key="3">
    <source>
        <dbReference type="ARBA" id="ARBA00022679"/>
    </source>
</evidence>
<dbReference type="InterPro" id="IPR030457">
    <property type="entry name" value="ELO_CS"/>
</dbReference>
<dbReference type="GO" id="GO:0009922">
    <property type="term" value="F:fatty acid elongase activity"/>
    <property type="evidence" value="ECO:0007669"/>
    <property type="project" value="UniProtKB-EC"/>
</dbReference>
<evidence type="ECO:0000256" key="7">
    <source>
        <dbReference type="ARBA" id="ARBA00023098"/>
    </source>
</evidence>
<feature type="transmembrane region" description="Helical" evidence="10">
    <location>
        <begin position="29"/>
        <end position="45"/>
    </location>
</feature>
<comment type="caution">
    <text evidence="12">The sequence shown here is derived from an EMBL/GenBank/DDBJ whole genome shotgun (WGS) entry which is preliminary data.</text>
</comment>
<organism evidence="12 13">
    <name type="scientific">Hypothenemus hampei</name>
    <name type="common">Coffee berry borer</name>
    <dbReference type="NCBI Taxonomy" id="57062"/>
    <lineage>
        <taxon>Eukaryota</taxon>
        <taxon>Metazoa</taxon>
        <taxon>Ecdysozoa</taxon>
        <taxon>Arthropoda</taxon>
        <taxon>Hexapoda</taxon>
        <taxon>Insecta</taxon>
        <taxon>Pterygota</taxon>
        <taxon>Neoptera</taxon>
        <taxon>Endopterygota</taxon>
        <taxon>Coleoptera</taxon>
        <taxon>Polyphaga</taxon>
        <taxon>Cucujiformia</taxon>
        <taxon>Curculionidae</taxon>
        <taxon>Scolytinae</taxon>
        <taxon>Hypothenemus</taxon>
    </lineage>
</organism>
<evidence type="ECO:0000256" key="9">
    <source>
        <dbReference type="ARBA" id="ARBA00023160"/>
    </source>
</evidence>
<proteinExistence type="inferred from homology"/>
<evidence type="ECO:0000256" key="8">
    <source>
        <dbReference type="ARBA" id="ARBA00023136"/>
    </source>
</evidence>
<dbReference type="PANTHER" id="PTHR11157:SF21">
    <property type="entry name" value="ELONGATION OF VERY LONG CHAIN FATTY ACIDS PROTEIN"/>
    <property type="match status" value="1"/>
</dbReference>
<keyword evidence="8 10" id="KW-0472">Membrane</keyword>
<dbReference type="GO" id="GO:0006633">
    <property type="term" value="P:fatty acid biosynthetic process"/>
    <property type="evidence" value="ECO:0007669"/>
    <property type="project" value="UniProtKB-KW"/>
</dbReference>
<keyword evidence="3 10" id="KW-0808">Transferase</keyword>
<name>A0ABD1E8J2_HYPHA</name>
<keyword evidence="7 10" id="KW-0443">Lipid metabolism</keyword>
<evidence type="ECO:0000256" key="4">
    <source>
        <dbReference type="ARBA" id="ARBA00022692"/>
    </source>
</evidence>
<dbReference type="AlphaFoldDB" id="A0ABD1E8J2"/>
<feature type="transmembrane region" description="Helical" evidence="10">
    <location>
        <begin position="196"/>
        <end position="217"/>
    </location>
</feature>
<protein>
    <recommendedName>
        <fullName evidence="10">Elongation of very long chain fatty acids protein</fullName>
        <ecNumber evidence="10">2.3.1.199</ecNumber>
    </recommendedName>
    <alternativeName>
        <fullName evidence="10">Very-long-chain 3-oxoacyl-CoA synthase</fullName>
    </alternativeName>
</protein>
<comment type="similarity">
    <text evidence="10">Belongs to the ELO family.</text>
</comment>
<feature type="transmembrane region" description="Helical" evidence="10">
    <location>
        <begin position="142"/>
        <end position="159"/>
    </location>
</feature>
<dbReference type="EMBL" id="JBDJPC010000009">
    <property type="protein sequence ID" value="KAL1490972.1"/>
    <property type="molecule type" value="Genomic_DNA"/>
</dbReference>
<evidence type="ECO:0000313" key="12">
    <source>
        <dbReference type="EMBL" id="KAL1490972.1"/>
    </source>
</evidence>
<comment type="catalytic activity">
    <reaction evidence="10">
        <text>a very-long-chain acyl-CoA + malonyl-CoA + H(+) = a very-long-chain 3-oxoacyl-CoA + CO2 + CoA</text>
        <dbReference type="Rhea" id="RHEA:32727"/>
        <dbReference type="ChEBI" id="CHEBI:15378"/>
        <dbReference type="ChEBI" id="CHEBI:16526"/>
        <dbReference type="ChEBI" id="CHEBI:57287"/>
        <dbReference type="ChEBI" id="CHEBI:57384"/>
        <dbReference type="ChEBI" id="CHEBI:90725"/>
        <dbReference type="ChEBI" id="CHEBI:90736"/>
        <dbReference type="EC" id="2.3.1.199"/>
    </reaction>
</comment>
<keyword evidence="5 10" id="KW-0276">Fatty acid metabolism</keyword>
<dbReference type="Proteomes" id="UP001566132">
    <property type="component" value="Unassembled WGS sequence"/>
</dbReference>
<dbReference type="EC" id="2.3.1.199" evidence="10"/>
<dbReference type="PANTHER" id="PTHR11157">
    <property type="entry name" value="FATTY ACID ACYL TRANSFERASE-RELATED"/>
    <property type="match status" value="1"/>
</dbReference>